<feature type="non-terminal residue" evidence="1">
    <location>
        <position position="1"/>
    </location>
</feature>
<evidence type="ECO:0000313" key="2">
    <source>
        <dbReference type="Proteomes" id="UP001175211"/>
    </source>
</evidence>
<sequence>SIVCTPAHTNSSSIPSQINAIADLVASCSQRLQIRPPPAPLPTFFMDPFMHYSENDGYIETSVPSYMLSMLTSAPYSSPDFRPATTMLLPFYDQHTPPEHPYLRASSAYSALVQLYVRSDQLDMACTRFRRFGNVSPMCISGCDALETVHHVFVSCPVYHSFRQHA</sequence>
<comment type="caution">
    <text evidence="1">The sequence shown here is derived from an EMBL/GenBank/DDBJ whole genome shotgun (WGS) entry which is preliminary data.</text>
</comment>
<gene>
    <name evidence="1" type="ORF">EV420DRAFT_1224633</name>
</gene>
<dbReference type="GeneID" id="85350048"/>
<name>A0AA39JIA7_ARMTA</name>
<feature type="non-terminal residue" evidence="1">
    <location>
        <position position="166"/>
    </location>
</feature>
<protein>
    <submittedName>
        <fullName evidence="1">Uncharacterized protein</fullName>
    </submittedName>
</protein>
<dbReference type="RefSeq" id="XP_060324288.1">
    <property type="nucleotide sequence ID" value="XM_060466500.1"/>
</dbReference>
<accession>A0AA39JIA7</accession>
<dbReference type="AlphaFoldDB" id="A0AA39JIA7"/>
<dbReference type="EMBL" id="JAUEPS010000064">
    <property type="protein sequence ID" value="KAK0442470.1"/>
    <property type="molecule type" value="Genomic_DNA"/>
</dbReference>
<proteinExistence type="predicted"/>
<keyword evidence="2" id="KW-1185">Reference proteome</keyword>
<evidence type="ECO:0000313" key="1">
    <source>
        <dbReference type="EMBL" id="KAK0442470.1"/>
    </source>
</evidence>
<reference evidence="1" key="1">
    <citation type="submission" date="2023-06" db="EMBL/GenBank/DDBJ databases">
        <authorList>
            <consortium name="Lawrence Berkeley National Laboratory"/>
            <person name="Ahrendt S."/>
            <person name="Sahu N."/>
            <person name="Indic B."/>
            <person name="Wong-Bajracharya J."/>
            <person name="Merenyi Z."/>
            <person name="Ke H.-M."/>
            <person name="Monk M."/>
            <person name="Kocsube S."/>
            <person name="Drula E."/>
            <person name="Lipzen A."/>
            <person name="Balint B."/>
            <person name="Henrissat B."/>
            <person name="Andreopoulos B."/>
            <person name="Martin F.M."/>
            <person name="Harder C.B."/>
            <person name="Rigling D."/>
            <person name="Ford K.L."/>
            <person name="Foster G.D."/>
            <person name="Pangilinan J."/>
            <person name="Papanicolaou A."/>
            <person name="Barry K."/>
            <person name="LaButti K."/>
            <person name="Viragh M."/>
            <person name="Koriabine M."/>
            <person name="Yan M."/>
            <person name="Riley R."/>
            <person name="Champramary S."/>
            <person name="Plett K.L."/>
            <person name="Tsai I.J."/>
            <person name="Slot J."/>
            <person name="Sipos G."/>
            <person name="Plett J."/>
            <person name="Nagy L.G."/>
            <person name="Grigoriev I.V."/>
        </authorList>
    </citation>
    <scope>NUCLEOTIDE SEQUENCE</scope>
    <source>
        <strain evidence="1">CCBAS 213</strain>
    </source>
</reference>
<dbReference type="Proteomes" id="UP001175211">
    <property type="component" value="Unassembled WGS sequence"/>
</dbReference>
<organism evidence="1 2">
    <name type="scientific">Armillaria tabescens</name>
    <name type="common">Ringless honey mushroom</name>
    <name type="synonym">Agaricus tabescens</name>
    <dbReference type="NCBI Taxonomy" id="1929756"/>
    <lineage>
        <taxon>Eukaryota</taxon>
        <taxon>Fungi</taxon>
        <taxon>Dikarya</taxon>
        <taxon>Basidiomycota</taxon>
        <taxon>Agaricomycotina</taxon>
        <taxon>Agaricomycetes</taxon>
        <taxon>Agaricomycetidae</taxon>
        <taxon>Agaricales</taxon>
        <taxon>Marasmiineae</taxon>
        <taxon>Physalacriaceae</taxon>
        <taxon>Desarmillaria</taxon>
    </lineage>
</organism>